<dbReference type="GO" id="GO:0015995">
    <property type="term" value="P:chlorophyll biosynthetic process"/>
    <property type="evidence" value="ECO:0007669"/>
    <property type="project" value="TreeGrafter"/>
</dbReference>
<keyword evidence="6" id="KW-0411">Iron-sulfur</keyword>
<dbReference type="SUPFAM" id="SSF50022">
    <property type="entry name" value="ISP domain"/>
    <property type="match status" value="1"/>
</dbReference>
<evidence type="ECO:0000256" key="2">
    <source>
        <dbReference type="ARBA" id="ARBA00022723"/>
    </source>
</evidence>
<dbReference type="InterPro" id="IPR017941">
    <property type="entry name" value="Rieske_2Fe-2S"/>
</dbReference>
<evidence type="ECO:0000256" key="4">
    <source>
        <dbReference type="ARBA" id="ARBA00023002"/>
    </source>
</evidence>
<evidence type="ECO:0000256" key="5">
    <source>
        <dbReference type="ARBA" id="ARBA00023004"/>
    </source>
</evidence>
<evidence type="ECO:0000256" key="7">
    <source>
        <dbReference type="SAM" id="MobiDB-lite"/>
    </source>
</evidence>
<feature type="domain" description="Rieske" evidence="8">
    <location>
        <begin position="95"/>
        <end position="195"/>
    </location>
</feature>
<dbReference type="PANTHER" id="PTHR21266:SF19">
    <property type="entry name" value="CHLOROPHYLLIDE A OXYGENASE, CHLOROPLASTIC"/>
    <property type="match status" value="1"/>
</dbReference>
<dbReference type="CDD" id="cd04337">
    <property type="entry name" value="Rieske_RO_Alpha_Cao"/>
    <property type="match status" value="1"/>
</dbReference>
<dbReference type="Pfam" id="PF00355">
    <property type="entry name" value="Rieske"/>
    <property type="match status" value="1"/>
</dbReference>
<keyword evidence="2" id="KW-0479">Metal-binding</keyword>
<evidence type="ECO:0000256" key="3">
    <source>
        <dbReference type="ARBA" id="ARBA00022946"/>
    </source>
</evidence>
<organism evidence="9 10">
    <name type="scientific">Gossypium raimondii</name>
    <name type="common">Peruvian cotton</name>
    <name type="synonym">Gossypium klotzschianum subsp. raimondii</name>
    <dbReference type="NCBI Taxonomy" id="29730"/>
    <lineage>
        <taxon>Eukaryota</taxon>
        <taxon>Viridiplantae</taxon>
        <taxon>Streptophyta</taxon>
        <taxon>Embryophyta</taxon>
        <taxon>Tracheophyta</taxon>
        <taxon>Spermatophyta</taxon>
        <taxon>Magnoliopsida</taxon>
        <taxon>eudicotyledons</taxon>
        <taxon>Gunneridae</taxon>
        <taxon>Pentapetalae</taxon>
        <taxon>rosids</taxon>
        <taxon>malvids</taxon>
        <taxon>Malvales</taxon>
        <taxon>Malvaceae</taxon>
        <taxon>Malvoideae</taxon>
        <taxon>Gossypium</taxon>
    </lineage>
</organism>
<proteinExistence type="predicted"/>
<evidence type="ECO:0000313" key="9">
    <source>
        <dbReference type="EMBL" id="KJB29210.1"/>
    </source>
</evidence>
<dbReference type="GO" id="GO:0010277">
    <property type="term" value="F:chlorophyllide a oxygenase activity"/>
    <property type="evidence" value="ECO:0007669"/>
    <property type="project" value="TreeGrafter"/>
</dbReference>
<dbReference type="AlphaFoldDB" id="A0A0D2SDC4"/>
<accession>A0A0D2SDC4</accession>
<dbReference type="EMBL" id="CM001744">
    <property type="protein sequence ID" value="KJB29210.1"/>
    <property type="molecule type" value="Genomic_DNA"/>
</dbReference>
<dbReference type="GO" id="GO:0051537">
    <property type="term" value="F:2 iron, 2 sulfur cluster binding"/>
    <property type="evidence" value="ECO:0007669"/>
    <property type="project" value="UniProtKB-KW"/>
</dbReference>
<keyword evidence="1" id="KW-0001">2Fe-2S</keyword>
<dbReference type="Gene3D" id="2.102.10.10">
    <property type="entry name" value="Rieske [2Fe-2S] iron-sulphur domain"/>
    <property type="match status" value="1"/>
</dbReference>
<dbReference type="PANTHER" id="PTHR21266">
    <property type="entry name" value="IRON-SULFUR DOMAIN CONTAINING PROTEIN"/>
    <property type="match status" value="1"/>
</dbReference>
<evidence type="ECO:0000256" key="1">
    <source>
        <dbReference type="ARBA" id="ARBA00022714"/>
    </source>
</evidence>
<dbReference type="PROSITE" id="PS51296">
    <property type="entry name" value="RIESKE"/>
    <property type="match status" value="1"/>
</dbReference>
<keyword evidence="10" id="KW-1185">Reference proteome</keyword>
<protein>
    <recommendedName>
        <fullName evidence="8">Rieske domain-containing protein</fullName>
    </recommendedName>
</protein>
<dbReference type="GO" id="GO:0005506">
    <property type="term" value="F:iron ion binding"/>
    <property type="evidence" value="ECO:0007669"/>
    <property type="project" value="InterPro"/>
</dbReference>
<dbReference type="PROSITE" id="PS00570">
    <property type="entry name" value="RING_HYDROXYL_ALPHA"/>
    <property type="match status" value="1"/>
</dbReference>
<keyword evidence="5" id="KW-0408">Iron</keyword>
<reference evidence="9 10" key="1">
    <citation type="journal article" date="2012" name="Nature">
        <title>Repeated polyploidization of Gossypium genomes and the evolution of spinnable cotton fibres.</title>
        <authorList>
            <person name="Paterson A.H."/>
            <person name="Wendel J.F."/>
            <person name="Gundlach H."/>
            <person name="Guo H."/>
            <person name="Jenkins J."/>
            <person name="Jin D."/>
            <person name="Llewellyn D."/>
            <person name="Showmaker K.C."/>
            <person name="Shu S."/>
            <person name="Udall J."/>
            <person name="Yoo M.J."/>
            <person name="Byers R."/>
            <person name="Chen W."/>
            <person name="Doron-Faigenboim A."/>
            <person name="Duke M.V."/>
            <person name="Gong L."/>
            <person name="Grimwood J."/>
            <person name="Grover C."/>
            <person name="Grupp K."/>
            <person name="Hu G."/>
            <person name="Lee T.H."/>
            <person name="Li J."/>
            <person name="Lin L."/>
            <person name="Liu T."/>
            <person name="Marler B.S."/>
            <person name="Page J.T."/>
            <person name="Roberts A.W."/>
            <person name="Romanel E."/>
            <person name="Sanders W.S."/>
            <person name="Szadkowski E."/>
            <person name="Tan X."/>
            <person name="Tang H."/>
            <person name="Xu C."/>
            <person name="Wang J."/>
            <person name="Wang Z."/>
            <person name="Zhang D."/>
            <person name="Zhang L."/>
            <person name="Ashrafi H."/>
            <person name="Bedon F."/>
            <person name="Bowers J.E."/>
            <person name="Brubaker C.L."/>
            <person name="Chee P.W."/>
            <person name="Das S."/>
            <person name="Gingle A.R."/>
            <person name="Haigler C.H."/>
            <person name="Harker D."/>
            <person name="Hoffmann L.V."/>
            <person name="Hovav R."/>
            <person name="Jones D.C."/>
            <person name="Lemke C."/>
            <person name="Mansoor S."/>
            <person name="ur Rahman M."/>
            <person name="Rainville L.N."/>
            <person name="Rambani A."/>
            <person name="Reddy U.K."/>
            <person name="Rong J.K."/>
            <person name="Saranga Y."/>
            <person name="Scheffler B.E."/>
            <person name="Scheffler J.A."/>
            <person name="Stelly D.M."/>
            <person name="Triplett B.A."/>
            <person name="Van Deynze A."/>
            <person name="Vaslin M.F."/>
            <person name="Waghmare V.N."/>
            <person name="Walford S.A."/>
            <person name="Wright R.J."/>
            <person name="Zaki E.A."/>
            <person name="Zhang T."/>
            <person name="Dennis E.S."/>
            <person name="Mayer K.F."/>
            <person name="Peterson D.G."/>
            <person name="Rokhsar D.S."/>
            <person name="Wang X."/>
            <person name="Schmutz J."/>
        </authorList>
    </citation>
    <scope>NUCLEOTIDE SEQUENCE [LARGE SCALE GENOMIC DNA]</scope>
</reference>
<dbReference type="Gramene" id="KJB29210">
    <property type="protein sequence ID" value="KJB29210"/>
    <property type="gene ID" value="B456_005G089400"/>
</dbReference>
<dbReference type="Gene3D" id="3.90.380.10">
    <property type="entry name" value="Naphthalene 1,2-dioxygenase Alpha Subunit, Chain A, domain 1"/>
    <property type="match status" value="1"/>
</dbReference>
<dbReference type="SUPFAM" id="SSF55961">
    <property type="entry name" value="Bet v1-like"/>
    <property type="match status" value="1"/>
</dbReference>
<gene>
    <name evidence="9" type="ORF">B456_005G089400</name>
</gene>
<evidence type="ECO:0000256" key="6">
    <source>
        <dbReference type="ARBA" id="ARBA00023014"/>
    </source>
</evidence>
<keyword evidence="3" id="KW-0809">Transit peptide</keyword>
<feature type="compositionally biased region" description="Low complexity" evidence="7">
    <location>
        <begin position="51"/>
        <end position="66"/>
    </location>
</feature>
<evidence type="ECO:0000313" key="10">
    <source>
        <dbReference type="Proteomes" id="UP000032304"/>
    </source>
</evidence>
<dbReference type="InterPro" id="IPR015881">
    <property type="entry name" value="ARHD_Rieske_2Fe_2S"/>
</dbReference>
<dbReference type="GO" id="GO:0009507">
    <property type="term" value="C:chloroplast"/>
    <property type="evidence" value="ECO:0007669"/>
    <property type="project" value="TreeGrafter"/>
</dbReference>
<name>A0A0D2SDC4_GOSRA</name>
<dbReference type="InterPro" id="IPR050584">
    <property type="entry name" value="Cholesterol_7-desaturase"/>
</dbReference>
<evidence type="ECO:0000259" key="8">
    <source>
        <dbReference type="PROSITE" id="PS51296"/>
    </source>
</evidence>
<dbReference type="InterPro" id="IPR036922">
    <property type="entry name" value="Rieske_2Fe-2S_sf"/>
</dbReference>
<keyword evidence="4" id="KW-0560">Oxidoreductase</keyword>
<feature type="region of interest" description="Disordered" evidence="7">
    <location>
        <begin position="50"/>
        <end position="81"/>
    </location>
</feature>
<dbReference type="Proteomes" id="UP000032304">
    <property type="component" value="Chromosome 5"/>
</dbReference>
<sequence>MKRELAELQGELAQAHKQVHISEARVATALDKLAYMEELVNDKLLEDRNATGSDVASPSSSTSTESLEVKRKLPRKSLDVSGPVKPYHPRLKNFWYPVAFSTDLKDDTMIPIDCFEEPWVLFRGKDRNPGCVQNTCAHRACPLHLGSVNEGRIQCPYHGWEYTTDGKCEKMPSTRLLNVKIRSLPCLEQEGMIWIWPGDDPPTPTLPSLQPPSGFVIHAEIVMELPIEHGLLLDNLLDLAHAPFTHTSTFAKGWTVPSLVKFLTPASGLQGYWDPYPIDMEFRPPCMVLSTIGISKPGKLEGQSTKECTTHLHQLHVLNEDLRLVIGQQERMINGANVWNLPVAYDKLGMRYRLWRNAVDQGDKQLPFSKPM</sequence>